<sequence>MRFTPHTTNPDGTLLSHHPNHGSCRKQRRSNPTAPTQKIMYTNIKRYYTLSENSASHANSQLTTTRGRNRAPTLRRNLRQVPDHQPPRRK</sequence>
<feature type="region of interest" description="Disordered" evidence="1">
    <location>
        <begin position="52"/>
        <end position="90"/>
    </location>
</feature>
<feature type="compositionally biased region" description="Polar residues" evidence="1">
    <location>
        <begin position="1"/>
        <end position="11"/>
    </location>
</feature>
<keyword evidence="3" id="KW-1185">Reference proteome</keyword>
<dbReference type="Proteomes" id="UP000192578">
    <property type="component" value="Unassembled WGS sequence"/>
</dbReference>
<comment type="caution">
    <text evidence="2">The sequence shown here is derived from an EMBL/GenBank/DDBJ whole genome shotgun (WGS) entry which is preliminary data.</text>
</comment>
<proteinExistence type="predicted"/>
<accession>A0A9X6RPY7</accession>
<gene>
    <name evidence="2" type="ORF">BV898_19769</name>
</gene>
<evidence type="ECO:0000256" key="1">
    <source>
        <dbReference type="SAM" id="MobiDB-lite"/>
    </source>
</evidence>
<feature type="compositionally biased region" description="Basic residues" evidence="1">
    <location>
        <begin position="18"/>
        <end position="29"/>
    </location>
</feature>
<dbReference type="AlphaFoldDB" id="A0A9X6RPY7"/>
<name>A0A9X6RPY7_HYPEX</name>
<evidence type="ECO:0000313" key="2">
    <source>
        <dbReference type="EMBL" id="OWA55385.1"/>
    </source>
</evidence>
<dbReference type="EMBL" id="MTYJ01000725">
    <property type="protein sequence ID" value="OWA55385.1"/>
    <property type="molecule type" value="Genomic_DNA"/>
</dbReference>
<organism evidence="2 3">
    <name type="scientific">Hypsibius exemplaris</name>
    <name type="common">Freshwater tardigrade</name>
    <dbReference type="NCBI Taxonomy" id="2072580"/>
    <lineage>
        <taxon>Eukaryota</taxon>
        <taxon>Metazoa</taxon>
        <taxon>Ecdysozoa</taxon>
        <taxon>Tardigrada</taxon>
        <taxon>Eutardigrada</taxon>
        <taxon>Parachela</taxon>
        <taxon>Hypsibioidea</taxon>
        <taxon>Hypsibiidae</taxon>
        <taxon>Hypsibius</taxon>
    </lineage>
</organism>
<feature type="compositionally biased region" description="Basic and acidic residues" evidence="1">
    <location>
        <begin position="81"/>
        <end position="90"/>
    </location>
</feature>
<feature type="compositionally biased region" description="Polar residues" evidence="1">
    <location>
        <begin position="30"/>
        <end position="39"/>
    </location>
</feature>
<protein>
    <submittedName>
        <fullName evidence="2">Uncharacterized protein</fullName>
    </submittedName>
</protein>
<feature type="region of interest" description="Disordered" evidence="1">
    <location>
        <begin position="1"/>
        <end position="39"/>
    </location>
</feature>
<evidence type="ECO:0000313" key="3">
    <source>
        <dbReference type="Proteomes" id="UP000192578"/>
    </source>
</evidence>
<feature type="compositionally biased region" description="Polar residues" evidence="1">
    <location>
        <begin position="52"/>
        <end position="66"/>
    </location>
</feature>
<reference evidence="3" key="1">
    <citation type="submission" date="2017-01" db="EMBL/GenBank/DDBJ databases">
        <title>Comparative genomics of anhydrobiosis in the tardigrade Hypsibius dujardini.</title>
        <authorList>
            <person name="Yoshida Y."/>
            <person name="Koutsovoulos G."/>
            <person name="Laetsch D."/>
            <person name="Stevens L."/>
            <person name="Kumar S."/>
            <person name="Horikawa D."/>
            <person name="Ishino K."/>
            <person name="Komine S."/>
            <person name="Tomita M."/>
            <person name="Blaxter M."/>
            <person name="Arakawa K."/>
        </authorList>
    </citation>
    <scope>NUCLEOTIDE SEQUENCE [LARGE SCALE GENOMIC DNA]</scope>
    <source>
        <strain evidence="3">Z151</strain>
    </source>
</reference>